<evidence type="ECO:0000313" key="2">
    <source>
        <dbReference type="EMBL" id="WAR27372.1"/>
    </source>
</evidence>
<feature type="region of interest" description="Disordered" evidence="1">
    <location>
        <begin position="1"/>
        <end position="31"/>
    </location>
</feature>
<keyword evidence="3" id="KW-1185">Reference proteome</keyword>
<dbReference type="EMBL" id="CP111026">
    <property type="protein sequence ID" value="WAR27372.1"/>
    <property type="molecule type" value="Genomic_DNA"/>
</dbReference>
<accession>A0ABY7G248</accession>
<dbReference type="Proteomes" id="UP001164746">
    <property type="component" value="Chromosome 15"/>
</dbReference>
<protein>
    <submittedName>
        <fullName evidence="2">Uncharacterized protein</fullName>
    </submittedName>
</protein>
<feature type="compositionally biased region" description="Polar residues" evidence="1">
    <location>
        <begin position="14"/>
        <end position="24"/>
    </location>
</feature>
<reference evidence="2" key="1">
    <citation type="submission" date="2022-11" db="EMBL/GenBank/DDBJ databases">
        <title>Centuries of genome instability and evolution in soft-shell clam transmissible cancer (bioRxiv).</title>
        <authorList>
            <person name="Hart S.F.M."/>
            <person name="Yonemitsu M.A."/>
            <person name="Giersch R.M."/>
            <person name="Beal B.F."/>
            <person name="Arriagada G."/>
            <person name="Davis B.W."/>
            <person name="Ostrander E.A."/>
            <person name="Goff S.P."/>
            <person name="Metzger M.J."/>
        </authorList>
    </citation>
    <scope>NUCLEOTIDE SEQUENCE</scope>
    <source>
        <strain evidence="2">MELC-2E11</strain>
        <tissue evidence="2">Siphon/mantle</tissue>
    </source>
</reference>
<name>A0ABY7G248_MYAAR</name>
<evidence type="ECO:0000256" key="1">
    <source>
        <dbReference type="SAM" id="MobiDB-lite"/>
    </source>
</evidence>
<proteinExistence type="predicted"/>
<sequence length="124" mass="14186">METADVYAHGKSATLKTANSSSSATDEEAKGFSVIREEQHTDRHCKYKRIKGQGCVIHVRICKCGSEKYPDKKHLIARQSFSEPDGVEVHFSTSCQWQRSKVSYFGKTSYMMFPYHTDWNGREV</sequence>
<organism evidence="2 3">
    <name type="scientific">Mya arenaria</name>
    <name type="common">Soft-shell clam</name>
    <dbReference type="NCBI Taxonomy" id="6604"/>
    <lineage>
        <taxon>Eukaryota</taxon>
        <taxon>Metazoa</taxon>
        <taxon>Spiralia</taxon>
        <taxon>Lophotrochozoa</taxon>
        <taxon>Mollusca</taxon>
        <taxon>Bivalvia</taxon>
        <taxon>Autobranchia</taxon>
        <taxon>Heteroconchia</taxon>
        <taxon>Euheterodonta</taxon>
        <taxon>Imparidentia</taxon>
        <taxon>Neoheterodontei</taxon>
        <taxon>Myida</taxon>
        <taxon>Myoidea</taxon>
        <taxon>Myidae</taxon>
        <taxon>Mya</taxon>
    </lineage>
</organism>
<gene>
    <name evidence="2" type="ORF">MAR_013076</name>
</gene>
<evidence type="ECO:0000313" key="3">
    <source>
        <dbReference type="Proteomes" id="UP001164746"/>
    </source>
</evidence>